<accession>A0A136WF06</accession>
<sequence>MVTLQNEISEQRRNNRKRVYDSLYFSDAPKTKKELATELGLSLPTITQNLSELFKANLVCSFQGEQYTGGRKAAVLDIISDAYYSIGIAIAEVNIRMIITDLRLNEIGYKKIKYHVNSFEKEMGGLVAKELKAFIRSSGIDATKILGVGIAIPGLLDKENKMILFAPTLKVRNISYDFFQSEIPYPVFVENDGTAGGMAEYFSNHEQKNMAYFLLENGVGGAVVINGQSYLGDNVCSGEFGHICVEPRGLECSCGKTGCLEPYCSARRFSDDLGINLEDFFDGVKKGNELYRSMWEDMLKHLAIGIHNTRIVLDCDVVLGGFMVQYIEPYMNDLKQYVMKCNFIGEDADYIRLCNFGNKSVCMGMALHFVQELMNRF</sequence>
<dbReference type="EMBL" id="LRVM01000004">
    <property type="protein sequence ID" value="KXL52929.1"/>
    <property type="molecule type" value="Genomic_DNA"/>
</dbReference>
<dbReference type="OrthoDB" id="9796533at2"/>
<keyword evidence="3" id="KW-0119">Carbohydrate metabolism</keyword>
<keyword evidence="3" id="KW-0859">Xylose metabolism</keyword>
<comment type="caution">
    <text evidence="4">The sequence shown here is derived from an EMBL/GenBank/DDBJ whole genome shotgun (WGS) entry which is preliminary data.</text>
</comment>
<dbReference type="CDD" id="cd00090">
    <property type="entry name" value="HTH_ARSR"/>
    <property type="match status" value="1"/>
</dbReference>
<dbReference type="PANTHER" id="PTHR18964">
    <property type="entry name" value="ROK (REPRESSOR, ORF, KINASE) FAMILY"/>
    <property type="match status" value="1"/>
</dbReference>
<dbReference type="InterPro" id="IPR049874">
    <property type="entry name" value="ROK_cs"/>
</dbReference>
<dbReference type="InterPro" id="IPR036388">
    <property type="entry name" value="WH-like_DNA-bd_sf"/>
</dbReference>
<name>A0A136WF06_9FIRM</name>
<dbReference type="InterPro" id="IPR000600">
    <property type="entry name" value="ROK"/>
</dbReference>
<dbReference type="InterPro" id="IPR043129">
    <property type="entry name" value="ATPase_NBD"/>
</dbReference>
<evidence type="ECO:0000313" key="4">
    <source>
        <dbReference type="EMBL" id="KXL52929.1"/>
    </source>
</evidence>
<gene>
    <name evidence="4" type="primary">nagC</name>
    <name evidence="4" type="ORF">CLNEO_14710</name>
</gene>
<reference evidence="4 5" key="1">
    <citation type="submission" date="2016-01" db="EMBL/GenBank/DDBJ databases">
        <title>Genome sequence of Clostridium neopropionicum X4, DSM-3847.</title>
        <authorList>
            <person name="Poehlein A."/>
            <person name="Beck M.H."/>
            <person name="Bengelsdorf F.R."/>
            <person name="Daniel R."/>
            <person name="Duerre P."/>
        </authorList>
    </citation>
    <scope>NUCLEOTIDE SEQUENCE [LARGE SCALE GENOMIC DNA]</scope>
    <source>
        <strain evidence="4 5">DSM-3847</strain>
    </source>
</reference>
<dbReference type="PANTHER" id="PTHR18964:SF110">
    <property type="entry name" value="TRANSCRIPTIONAL REGULATOR, XYLR-RELATED"/>
    <property type="match status" value="1"/>
</dbReference>
<evidence type="ECO:0000256" key="3">
    <source>
        <dbReference type="ARBA" id="ARBA00022629"/>
    </source>
</evidence>
<protein>
    <submittedName>
        <fullName evidence="4">N-acetylglucosamine repressor</fullName>
    </submittedName>
</protein>
<dbReference type="RefSeq" id="WP_066086769.1">
    <property type="nucleotide sequence ID" value="NZ_LRVM01000004.1"/>
</dbReference>
<keyword evidence="5" id="KW-1185">Reference proteome</keyword>
<dbReference type="Gene3D" id="3.30.420.40">
    <property type="match status" value="2"/>
</dbReference>
<dbReference type="Gene3D" id="1.10.10.10">
    <property type="entry name" value="Winged helix-like DNA-binding domain superfamily/Winged helix DNA-binding domain"/>
    <property type="match status" value="1"/>
</dbReference>
<proteinExistence type="inferred from homology"/>
<dbReference type="GO" id="GO:0042732">
    <property type="term" value="P:D-xylose metabolic process"/>
    <property type="evidence" value="ECO:0007669"/>
    <property type="project" value="UniProtKB-KW"/>
</dbReference>
<evidence type="ECO:0000256" key="2">
    <source>
        <dbReference type="ARBA" id="ARBA00006479"/>
    </source>
</evidence>
<evidence type="ECO:0000256" key="1">
    <source>
        <dbReference type="ARBA" id="ARBA00002486"/>
    </source>
</evidence>
<comment type="function">
    <text evidence="1">Transcriptional repressor of xylose-utilizing enzymes.</text>
</comment>
<dbReference type="InterPro" id="IPR036390">
    <property type="entry name" value="WH_DNA-bd_sf"/>
</dbReference>
<comment type="similarity">
    <text evidence="2">Belongs to the ROK (NagC/XylR) family.</text>
</comment>
<dbReference type="Pfam" id="PF00480">
    <property type="entry name" value="ROK"/>
    <property type="match status" value="1"/>
</dbReference>
<dbReference type="InterPro" id="IPR011991">
    <property type="entry name" value="ArsR-like_HTH"/>
</dbReference>
<dbReference type="Proteomes" id="UP000070539">
    <property type="component" value="Unassembled WGS sequence"/>
</dbReference>
<dbReference type="AlphaFoldDB" id="A0A136WF06"/>
<dbReference type="STRING" id="36847.CLNEO_14710"/>
<evidence type="ECO:0000313" key="5">
    <source>
        <dbReference type="Proteomes" id="UP000070539"/>
    </source>
</evidence>
<dbReference type="SUPFAM" id="SSF46785">
    <property type="entry name" value="Winged helix' DNA-binding domain"/>
    <property type="match status" value="1"/>
</dbReference>
<dbReference type="SUPFAM" id="SSF53067">
    <property type="entry name" value="Actin-like ATPase domain"/>
    <property type="match status" value="1"/>
</dbReference>
<dbReference type="PROSITE" id="PS01125">
    <property type="entry name" value="ROK"/>
    <property type="match status" value="1"/>
</dbReference>
<organism evidence="4 5">
    <name type="scientific">Anaerotignum neopropionicum</name>
    <dbReference type="NCBI Taxonomy" id="36847"/>
    <lineage>
        <taxon>Bacteria</taxon>
        <taxon>Bacillati</taxon>
        <taxon>Bacillota</taxon>
        <taxon>Clostridia</taxon>
        <taxon>Lachnospirales</taxon>
        <taxon>Anaerotignaceae</taxon>
        <taxon>Anaerotignum</taxon>
    </lineage>
</organism>